<feature type="transmembrane region" description="Helical" evidence="7">
    <location>
        <begin position="598"/>
        <end position="623"/>
    </location>
</feature>
<dbReference type="PANTHER" id="PTHR21355">
    <property type="entry name" value="G-PROTEIN COUPLED RECEPTOR-ASSOCIATED PROTEIN LMBRD2"/>
    <property type="match status" value="1"/>
</dbReference>
<evidence type="ECO:0000256" key="4">
    <source>
        <dbReference type="ARBA" id="ARBA00022989"/>
    </source>
</evidence>
<keyword evidence="3 7" id="KW-0812">Transmembrane</keyword>
<feature type="transmembrane region" description="Helical" evidence="7">
    <location>
        <begin position="111"/>
        <end position="130"/>
    </location>
</feature>
<feature type="transmembrane region" description="Helical" evidence="7">
    <location>
        <begin position="700"/>
        <end position="718"/>
    </location>
</feature>
<dbReference type="InterPro" id="IPR051584">
    <property type="entry name" value="GPCR-associated_LMBR1"/>
</dbReference>
<evidence type="ECO:0000256" key="2">
    <source>
        <dbReference type="ARBA" id="ARBA00010487"/>
    </source>
</evidence>
<evidence type="ECO:0000256" key="6">
    <source>
        <dbReference type="SAM" id="MobiDB-lite"/>
    </source>
</evidence>
<gene>
    <name evidence="8" type="ORF">AB1Y20_015506</name>
</gene>
<feature type="transmembrane region" description="Helical" evidence="7">
    <location>
        <begin position="232"/>
        <end position="254"/>
    </location>
</feature>
<feature type="region of interest" description="Disordered" evidence="6">
    <location>
        <begin position="783"/>
        <end position="844"/>
    </location>
</feature>
<feature type="transmembrane region" description="Helical" evidence="7">
    <location>
        <begin position="198"/>
        <end position="220"/>
    </location>
</feature>
<feature type="transmembrane region" description="Helical" evidence="7">
    <location>
        <begin position="72"/>
        <end position="91"/>
    </location>
</feature>
<evidence type="ECO:0000313" key="8">
    <source>
        <dbReference type="EMBL" id="KAL1526813.1"/>
    </source>
</evidence>
<feature type="transmembrane region" description="Helical" evidence="7">
    <location>
        <begin position="545"/>
        <end position="565"/>
    </location>
</feature>
<dbReference type="PANTHER" id="PTHR21355:SF0">
    <property type="entry name" value="G-PROTEIN COUPLED RECEPTOR-ASSOCIATED PROTEIN LMBRD2"/>
    <property type="match status" value="1"/>
</dbReference>
<dbReference type="AlphaFoldDB" id="A0AB34K0M6"/>
<keyword evidence="9" id="KW-1185">Reference proteome</keyword>
<feature type="transmembrane region" description="Helical" evidence="7">
    <location>
        <begin position="150"/>
        <end position="169"/>
    </location>
</feature>
<dbReference type="Proteomes" id="UP001515480">
    <property type="component" value="Unassembled WGS sequence"/>
</dbReference>
<dbReference type="Pfam" id="PF04791">
    <property type="entry name" value="LMBR1"/>
    <property type="match status" value="1"/>
</dbReference>
<feature type="region of interest" description="Disordered" evidence="6">
    <location>
        <begin position="358"/>
        <end position="411"/>
    </location>
</feature>
<comment type="subcellular location">
    <subcellularLocation>
        <location evidence="1">Membrane</location>
        <topology evidence="1">Multi-pass membrane protein</topology>
    </subcellularLocation>
</comment>
<sequence>MRYKTRHRKRTSWVGSFYCALTVALFDRLTPRLAAFQLPSPPLPSPSNRPDPSPCPSAPTLRCVPSPRSLTMGFNASLVAVGGFVFSALWAARMLHTHAEPHVWHDPSERWILGLCFVAYLIAWMPLWLLPLDYAWLKPDTQCSELPLLSWLRFTWMLVYFANLTVGYLTNDFARTYVDVGGFSTKRKTALALKELRMYYGVLVSIALVVLCIIAWRVGFFNLQTWSVMFDVLYAIANFYGVGMFIWLLAHAAVELPRTIWYLNFPDVRKRHACFKVGQALEEKIKAECDWEEVEERFALVEATLQAPRAKQLESGGADGAGDKAGNDFESQLEALRRERSFTLSHVRALPIASGRWPKLPPGTVVPTSPEPAPSNRSRNHEPLSPMDMIDKERERERSQARRRRGGRGWNSEYPNLEALEALHQGLRRSGGAFRRASSVYEESVRAAMRLYGPVIAPPVVFPLPPLLQPVLESLRARVHGARLRGVELMTQLYARIRPSAPQVFGSLEGCTAAGARCVLALAPLTANGRWANDTWRYLTSRITLGVYFTLCTFFALLLVSQLSISLQFGNIVPGYESDDFEPPFDDMSPPMPTPLSVILGGGSPTKLFILSMFLILCCSWSLQRLHLGLFWYRMAAPYATDSGSLAFNSAVFCRLAVMLAYNVDLLFLPAEAAGLRTTQTRFYCQFVRKARLVVGAHDFYLVIMPLLLIVLCVATYYDLMSRCQVTFALWRKMPRQTTFIFTSTAIPVNEELGGALVRKYLQVQEVLAQQEDQAARVIQVTSRRRGNTGTMASPGSRTPQSISVSENVVSKPLLQDPSDDATLDTNDGTMTTPSAKPLPGDKN</sequence>
<comment type="caution">
    <text evidence="8">The sequence shown here is derived from an EMBL/GenBank/DDBJ whole genome shotgun (WGS) entry which is preliminary data.</text>
</comment>
<evidence type="ECO:0000256" key="7">
    <source>
        <dbReference type="SAM" id="Phobius"/>
    </source>
</evidence>
<protein>
    <submittedName>
        <fullName evidence="8">Uncharacterized protein</fullName>
    </submittedName>
</protein>
<proteinExistence type="inferred from homology"/>
<dbReference type="InterPro" id="IPR006876">
    <property type="entry name" value="LMBR1-like_membr_prot"/>
</dbReference>
<dbReference type="EMBL" id="JBGBPQ010000003">
    <property type="protein sequence ID" value="KAL1526813.1"/>
    <property type="molecule type" value="Genomic_DNA"/>
</dbReference>
<evidence type="ECO:0000256" key="1">
    <source>
        <dbReference type="ARBA" id="ARBA00004141"/>
    </source>
</evidence>
<organism evidence="8 9">
    <name type="scientific">Prymnesium parvum</name>
    <name type="common">Toxic golden alga</name>
    <dbReference type="NCBI Taxonomy" id="97485"/>
    <lineage>
        <taxon>Eukaryota</taxon>
        <taxon>Haptista</taxon>
        <taxon>Haptophyta</taxon>
        <taxon>Prymnesiophyceae</taxon>
        <taxon>Prymnesiales</taxon>
        <taxon>Prymnesiaceae</taxon>
        <taxon>Prymnesium</taxon>
    </lineage>
</organism>
<name>A0AB34K0M6_PRYPA</name>
<reference evidence="8 9" key="1">
    <citation type="journal article" date="2024" name="Science">
        <title>Giant polyketide synthase enzymes in the biosynthesis of giant marine polyether toxins.</title>
        <authorList>
            <person name="Fallon T.R."/>
            <person name="Shende V.V."/>
            <person name="Wierzbicki I.H."/>
            <person name="Pendleton A.L."/>
            <person name="Watervoot N.F."/>
            <person name="Auber R.P."/>
            <person name="Gonzalez D.J."/>
            <person name="Wisecaver J.H."/>
            <person name="Moore B.S."/>
        </authorList>
    </citation>
    <scope>NUCLEOTIDE SEQUENCE [LARGE SCALE GENOMIC DNA]</scope>
    <source>
        <strain evidence="8 9">12B1</strain>
    </source>
</reference>
<evidence type="ECO:0000313" key="9">
    <source>
        <dbReference type="Proteomes" id="UP001515480"/>
    </source>
</evidence>
<feature type="compositionally biased region" description="Basic and acidic residues" evidence="6">
    <location>
        <begin position="389"/>
        <end position="400"/>
    </location>
</feature>
<keyword evidence="4 7" id="KW-1133">Transmembrane helix</keyword>
<keyword evidence="5 7" id="KW-0472">Membrane</keyword>
<feature type="compositionally biased region" description="Polar residues" evidence="6">
    <location>
        <begin position="788"/>
        <end position="809"/>
    </location>
</feature>
<dbReference type="GO" id="GO:0016020">
    <property type="term" value="C:membrane"/>
    <property type="evidence" value="ECO:0007669"/>
    <property type="project" value="UniProtKB-SubCell"/>
</dbReference>
<evidence type="ECO:0000256" key="5">
    <source>
        <dbReference type="ARBA" id="ARBA00023136"/>
    </source>
</evidence>
<accession>A0AB34K0M6</accession>
<feature type="compositionally biased region" description="Polar residues" evidence="6">
    <location>
        <begin position="824"/>
        <end position="835"/>
    </location>
</feature>
<evidence type="ECO:0000256" key="3">
    <source>
        <dbReference type="ARBA" id="ARBA00022692"/>
    </source>
</evidence>
<comment type="similarity">
    <text evidence="2">Belongs to the LIMR family.</text>
</comment>